<proteinExistence type="predicted"/>
<accession>A0A8W7MTL4</accession>
<dbReference type="Proteomes" id="UP000075840">
    <property type="component" value="Unassembled WGS sequence"/>
</dbReference>
<organism evidence="1 2">
    <name type="scientific">Anopheles arabiensis</name>
    <name type="common">Mosquito</name>
    <dbReference type="NCBI Taxonomy" id="7173"/>
    <lineage>
        <taxon>Eukaryota</taxon>
        <taxon>Metazoa</taxon>
        <taxon>Ecdysozoa</taxon>
        <taxon>Arthropoda</taxon>
        <taxon>Hexapoda</taxon>
        <taxon>Insecta</taxon>
        <taxon>Pterygota</taxon>
        <taxon>Neoptera</taxon>
        <taxon>Endopterygota</taxon>
        <taxon>Diptera</taxon>
        <taxon>Nematocera</taxon>
        <taxon>Culicoidea</taxon>
        <taxon>Culicidae</taxon>
        <taxon>Anophelinae</taxon>
        <taxon>Anopheles</taxon>
    </lineage>
</organism>
<dbReference type="EnsemblMetazoa" id="AARA018485-RA">
    <property type="protein sequence ID" value="AARA018485-PA"/>
    <property type="gene ID" value="AARA018485"/>
</dbReference>
<dbReference type="AlphaFoldDB" id="A0A8W7MTL4"/>
<reference evidence="1" key="1">
    <citation type="submission" date="2022-08" db="UniProtKB">
        <authorList>
            <consortium name="EnsemblMetazoa"/>
        </authorList>
    </citation>
    <scope>IDENTIFICATION</scope>
    <source>
        <strain evidence="1">Dongola</strain>
    </source>
</reference>
<name>A0A8W7MTL4_ANOAR</name>
<sequence>MCSPEPKCHLSVDTDAAERRFRRQLMGGALCECATEEILRFGIGPLAHPLPQRCRY</sequence>
<protein>
    <submittedName>
        <fullName evidence="1">Uncharacterized protein</fullName>
    </submittedName>
</protein>
<dbReference type="EMBL" id="APCN01004556">
    <property type="status" value="NOT_ANNOTATED_CDS"/>
    <property type="molecule type" value="Genomic_DNA"/>
</dbReference>
<keyword evidence="2" id="KW-1185">Reference proteome</keyword>
<evidence type="ECO:0000313" key="1">
    <source>
        <dbReference type="EnsemblMetazoa" id="AARA018485-PA"/>
    </source>
</evidence>
<evidence type="ECO:0000313" key="2">
    <source>
        <dbReference type="Proteomes" id="UP000075840"/>
    </source>
</evidence>